<feature type="compositionally biased region" description="Basic and acidic residues" evidence="4">
    <location>
        <begin position="184"/>
        <end position="193"/>
    </location>
</feature>
<dbReference type="AlphaFoldDB" id="A0A3B0C4X6"/>
<evidence type="ECO:0000256" key="1">
    <source>
        <dbReference type="ARBA" id="ARBA00009091"/>
    </source>
</evidence>
<feature type="compositionally biased region" description="Acidic residues" evidence="4">
    <location>
        <begin position="194"/>
        <end position="204"/>
    </location>
</feature>
<organism evidence="5 6">
    <name type="scientific">Ulvibacterium marinum</name>
    <dbReference type="NCBI Taxonomy" id="2419782"/>
    <lineage>
        <taxon>Bacteria</taxon>
        <taxon>Pseudomonadati</taxon>
        <taxon>Bacteroidota</taxon>
        <taxon>Flavobacteriia</taxon>
        <taxon>Flavobacteriales</taxon>
        <taxon>Flavobacteriaceae</taxon>
        <taxon>Ulvibacterium</taxon>
    </lineage>
</organism>
<feature type="coiled-coil region" evidence="3">
    <location>
        <begin position="33"/>
        <end position="107"/>
    </location>
</feature>
<feature type="compositionally biased region" description="Basic and acidic residues" evidence="4">
    <location>
        <begin position="205"/>
        <end position="239"/>
    </location>
</feature>
<sequence>MKQKSNVLLILSIVLFSWYSHAQRGVRIAYVDMEYILENVEEYREASEQLESKVQKWKVEIEQKQSSVDQMKKDLMAEKVLLTDELIAEREEEIQILEKEMLEYQQDRFGPQGDLVLQKRQLIQPIQDQVFNEVQKIGANKRYDFIFDKSADVVMLYSEKRHDISDLILRGIARTRKISKPRKKAETRSRLQDFEGEPAEEEISDALKERKEKAEQAADARAKTADERRAEQLKLREERKKAYEARRKKLLEEREAKRKAKQEARKKQETEAEDENDSTN</sequence>
<keyword evidence="6" id="KW-1185">Reference proteome</keyword>
<dbReference type="Pfam" id="PF03938">
    <property type="entry name" value="OmpH"/>
    <property type="match status" value="1"/>
</dbReference>
<dbReference type="GO" id="GO:0050821">
    <property type="term" value="P:protein stabilization"/>
    <property type="evidence" value="ECO:0007669"/>
    <property type="project" value="TreeGrafter"/>
</dbReference>
<dbReference type="OrthoDB" id="9788552at2"/>
<dbReference type="InterPro" id="IPR005632">
    <property type="entry name" value="Chaperone_Skp"/>
</dbReference>
<evidence type="ECO:0000256" key="4">
    <source>
        <dbReference type="SAM" id="MobiDB-lite"/>
    </source>
</evidence>
<feature type="compositionally biased region" description="Acidic residues" evidence="4">
    <location>
        <begin position="271"/>
        <end position="280"/>
    </location>
</feature>
<feature type="compositionally biased region" description="Basic and acidic residues" evidence="4">
    <location>
        <begin position="253"/>
        <end position="270"/>
    </location>
</feature>
<evidence type="ECO:0000313" key="6">
    <source>
        <dbReference type="Proteomes" id="UP000276603"/>
    </source>
</evidence>
<dbReference type="InterPro" id="IPR024930">
    <property type="entry name" value="Skp_dom_sf"/>
</dbReference>
<accession>A0A3B0C4X6</accession>
<dbReference type="PANTHER" id="PTHR35089">
    <property type="entry name" value="CHAPERONE PROTEIN SKP"/>
    <property type="match status" value="1"/>
</dbReference>
<evidence type="ECO:0000313" key="5">
    <source>
        <dbReference type="EMBL" id="RKN79588.1"/>
    </source>
</evidence>
<gene>
    <name evidence="5" type="ORF">D7Z94_14915</name>
</gene>
<proteinExistence type="inferred from homology"/>
<dbReference type="GO" id="GO:0005829">
    <property type="term" value="C:cytosol"/>
    <property type="evidence" value="ECO:0007669"/>
    <property type="project" value="TreeGrafter"/>
</dbReference>
<dbReference type="EMBL" id="RBCJ01000003">
    <property type="protein sequence ID" value="RKN79588.1"/>
    <property type="molecule type" value="Genomic_DNA"/>
</dbReference>
<dbReference type="SUPFAM" id="SSF111384">
    <property type="entry name" value="OmpH-like"/>
    <property type="match status" value="1"/>
</dbReference>
<dbReference type="PANTHER" id="PTHR35089:SF1">
    <property type="entry name" value="CHAPERONE PROTEIN SKP"/>
    <property type="match status" value="1"/>
</dbReference>
<evidence type="ECO:0000256" key="3">
    <source>
        <dbReference type="SAM" id="Coils"/>
    </source>
</evidence>
<protein>
    <submittedName>
        <fullName evidence="5">OmpH family outer membrane protein</fullName>
    </submittedName>
</protein>
<dbReference type="SMART" id="SM00935">
    <property type="entry name" value="OmpH"/>
    <property type="match status" value="1"/>
</dbReference>
<comment type="caution">
    <text evidence="5">The sequence shown here is derived from an EMBL/GenBank/DDBJ whole genome shotgun (WGS) entry which is preliminary data.</text>
</comment>
<reference evidence="5 6" key="1">
    <citation type="submission" date="2018-10" db="EMBL/GenBank/DDBJ databases">
        <title>Ulvibacterium marinum gen. nov., sp. nov., a novel marine bacterium of the family Flavobacteriaceae, isolated from a culture of the green alga Ulva prolifera.</title>
        <authorList>
            <person name="Zhang Z."/>
        </authorList>
    </citation>
    <scope>NUCLEOTIDE SEQUENCE [LARGE SCALE GENOMIC DNA]</scope>
    <source>
        <strain evidence="5 6">CCMM003</strain>
    </source>
</reference>
<comment type="similarity">
    <text evidence="1">Belongs to the Skp family.</text>
</comment>
<keyword evidence="3" id="KW-0175">Coiled coil</keyword>
<feature type="region of interest" description="Disordered" evidence="4">
    <location>
        <begin position="179"/>
        <end position="239"/>
    </location>
</feature>
<evidence type="ECO:0000256" key="2">
    <source>
        <dbReference type="ARBA" id="ARBA00022729"/>
    </source>
</evidence>
<dbReference type="RefSeq" id="WP_120712401.1">
    <property type="nucleotide sequence ID" value="NZ_RBCJ01000003.1"/>
</dbReference>
<dbReference type="Gene3D" id="3.30.910.20">
    <property type="entry name" value="Skp domain"/>
    <property type="match status" value="1"/>
</dbReference>
<keyword evidence="2" id="KW-0732">Signal</keyword>
<feature type="region of interest" description="Disordered" evidence="4">
    <location>
        <begin position="253"/>
        <end position="280"/>
    </location>
</feature>
<dbReference type="GO" id="GO:0051082">
    <property type="term" value="F:unfolded protein binding"/>
    <property type="evidence" value="ECO:0007669"/>
    <property type="project" value="InterPro"/>
</dbReference>
<dbReference type="Proteomes" id="UP000276603">
    <property type="component" value="Unassembled WGS sequence"/>
</dbReference>
<name>A0A3B0C4X6_9FLAO</name>